<keyword evidence="3" id="KW-1185">Reference proteome</keyword>
<dbReference type="InterPro" id="IPR010985">
    <property type="entry name" value="Ribbon_hlx_hlx"/>
</dbReference>
<dbReference type="CDD" id="cd22233">
    <property type="entry name" value="RHH_CopAso-like"/>
    <property type="match status" value="1"/>
</dbReference>
<name>A0ABZ0UWB1_9RICK</name>
<accession>A0ABZ0UWB1</accession>
<evidence type="ECO:0000313" key="2">
    <source>
        <dbReference type="EMBL" id="WPY01283.1"/>
    </source>
</evidence>
<feature type="domain" description="Ribbon-helix-helix protein CopG" evidence="1">
    <location>
        <begin position="8"/>
        <end position="46"/>
    </location>
</feature>
<dbReference type="EMBL" id="CP112932">
    <property type="protein sequence ID" value="WPY01283.1"/>
    <property type="molecule type" value="Genomic_DNA"/>
</dbReference>
<gene>
    <name evidence="2" type="ORF">Trichorick_01193</name>
</gene>
<evidence type="ECO:0000259" key="1">
    <source>
        <dbReference type="Pfam" id="PF01402"/>
    </source>
</evidence>
<sequence>MKASNIVPVTVKLESNTKQRLEKLGRAKQRSTHWLLQQAVQQYLEIEEYEERLKQETLDRWQEALDGKLISNEKVQAWLGTWGTDNKTDSEE</sequence>
<dbReference type="InterPro" id="IPR013321">
    <property type="entry name" value="Arc_rbn_hlx_hlx"/>
</dbReference>
<dbReference type="Proteomes" id="UP001326613">
    <property type="component" value="Chromosome"/>
</dbReference>
<dbReference type="Gene3D" id="1.10.1220.10">
    <property type="entry name" value="Met repressor-like"/>
    <property type="match status" value="1"/>
</dbReference>
<proteinExistence type="predicted"/>
<reference evidence="2 3" key="1">
    <citation type="submission" date="2022-10" db="EMBL/GenBank/DDBJ databases">
        <title>Host association and intracellularity evolved multiple times independently in the Rickettsiales.</title>
        <authorList>
            <person name="Castelli M."/>
            <person name="Nardi T."/>
            <person name="Gammuto L."/>
            <person name="Bellinzona G."/>
            <person name="Sabaneyeva E."/>
            <person name="Potekhin A."/>
            <person name="Serra V."/>
            <person name="Petroni G."/>
            <person name="Sassera D."/>
        </authorList>
    </citation>
    <scope>NUCLEOTIDE SEQUENCE [LARGE SCALE GENOMIC DNA]</scope>
    <source>
        <strain evidence="2 3">Kr 154-4</strain>
    </source>
</reference>
<dbReference type="RefSeq" id="WP_323738066.1">
    <property type="nucleotide sequence ID" value="NZ_CP112932.1"/>
</dbReference>
<dbReference type="SUPFAM" id="SSF47598">
    <property type="entry name" value="Ribbon-helix-helix"/>
    <property type="match status" value="1"/>
</dbReference>
<dbReference type="Pfam" id="PF01402">
    <property type="entry name" value="RHH_1"/>
    <property type="match status" value="1"/>
</dbReference>
<organism evidence="2 3">
    <name type="scientific">Candidatus Trichorickettsia mobilis</name>
    <dbReference type="NCBI Taxonomy" id="1346319"/>
    <lineage>
        <taxon>Bacteria</taxon>
        <taxon>Pseudomonadati</taxon>
        <taxon>Pseudomonadota</taxon>
        <taxon>Alphaproteobacteria</taxon>
        <taxon>Rickettsiales</taxon>
        <taxon>Rickettsiaceae</taxon>
        <taxon>Rickettsieae</taxon>
        <taxon>Candidatus Trichorickettsia</taxon>
    </lineage>
</organism>
<protein>
    <submittedName>
        <fullName evidence="2">CopG family transcriptional regulator</fullName>
    </submittedName>
</protein>
<dbReference type="InterPro" id="IPR002145">
    <property type="entry name" value="CopG"/>
</dbReference>
<evidence type="ECO:0000313" key="3">
    <source>
        <dbReference type="Proteomes" id="UP001326613"/>
    </source>
</evidence>